<dbReference type="STRING" id="398199.SAMN05421804_105145"/>
<keyword evidence="1" id="KW-0472">Membrane</keyword>
<reference evidence="2 3" key="1">
    <citation type="submission" date="2016-10" db="EMBL/GenBank/DDBJ databases">
        <authorList>
            <person name="de Groot N.N."/>
        </authorList>
    </citation>
    <scope>NUCLEOTIDE SEQUENCE [LARGE SCALE GENOMIC DNA]</scope>
    <source>
        <strain evidence="2 3">ML2</strain>
    </source>
</reference>
<accession>A0A1I4ZSR3</accession>
<dbReference type="eggNOG" id="ENOG502ZMM9">
    <property type="taxonomic scope" value="Bacteria"/>
</dbReference>
<evidence type="ECO:0000313" key="3">
    <source>
        <dbReference type="Proteomes" id="UP000181899"/>
    </source>
</evidence>
<feature type="transmembrane region" description="Helical" evidence="1">
    <location>
        <begin position="49"/>
        <end position="67"/>
    </location>
</feature>
<dbReference type="RefSeq" id="WP_074911115.1">
    <property type="nucleotide sequence ID" value="NZ_FOVK01000002.1"/>
</dbReference>
<gene>
    <name evidence="2" type="ORF">SAMN04488695_102135</name>
</gene>
<evidence type="ECO:0008006" key="4">
    <source>
        <dbReference type="Google" id="ProtNLM"/>
    </source>
</evidence>
<sequence>MDGLALLGLILLVYAGAVVYITLKKPEAIWNMAKIRVFRKLLGDRGTEIFFYLFALASAGFGIWLLVN</sequence>
<evidence type="ECO:0000313" key="2">
    <source>
        <dbReference type="EMBL" id="SFN53325.1"/>
    </source>
</evidence>
<dbReference type="Proteomes" id="UP000181899">
    <property type="component" value="Unassembled WGS sequence"/>
</dbReference>
<protein>
    <recommendedName>
        <fullName evidence="4">Immunity protein 17</fullName>
    </recommendedName>
</protein>
<dbReference type="AlphaFoldDB" id="A0A1I4ZSR3"/>
<evidence type="ECO:0000256" key="1">
    <source>
        <dbReference type="SAM" id="Phobius"/>
    </source>
</evidence>
<keyword evidence="1" id="KW-0812">Transmembrane</keyword>
<name>A0A1I4ZSR3_9CLOT</name>
<organism evidence="2 3">
    <name type="scientific">Proteiniclasticum ruminis</name>
    <dbReference type="NCBI Taxonomy" id="398199"/>
    <lineage>
        <taxon>Bacteria</taxon>
        <taxon>Bacillati</taxon>
        <taxon>Bacillota</taxon>
        <taxon>Clostridia</taxon>
        <taxon>Eubacteriales</taxon>
        <taxon>Clostridiaceae</taxon>
        <taxon>Proteiniclasticum</taxon>
    </lineage>
</organism>
<dbReference type="EMBL" id="FOVK01000002">
    <property type="protein sequence ID" value="SFN53325.1"/>
    <property type="molecule type" value="Genomic_DNA"/>
</dbReference>
<keyword evidence="3" id="KW-1185">Reference proteome</keyword>
<proteinExistence type="predicted"/>
<dbReference type="OrthoDB" id="1957456at2"/>
<keyword evidence="1" id="KW-1133">Transmembrane helix</keyword>